<proteinExistence type="predicted"/>
<evidence type="ECO:0000313" key="1">
    <source>
        <dbReference type="EMBL" id="CAE8590429.1"/>
    </source>
</evidence>
<dbReference type="AlphaFoldDB" id="A0A813DRB0"/>
<evidence type="ECO:0000313" key="2">
    <source>
        <dbReference type="Proteomes" id="UP000654075"/>
    </source>
</evidence>
<sequence>AMTGKLGSIQLLLKYEAEPMAESAFAEDALFVAQQNPAAFLGQHTRKAIALLQAWEVAAEDAKTNLVYHSGASSEEELVANNNEIILCDECLASRESHCSALRRQVLTAMSCFALSRRQVKTTKMSA</sequence>
<comment type="caution">
    <text evidence="1">The sequence shown here is derived from an EMBL/GenBank/DDBJ whole genome shotgun (WGS) entry which is preliminary data.</text>
</comment>
<protein>
    <submittedName>
        <fullName evidence="1">Uncharacterized protein</fullName>
    </submittedName>
</protein>
<dbReference type="Proteomes" id="UP000654075">
    <property type="component" value="Unassembled WGS sequence"/>
</dbReference>
<dbReference type="EMBL" id="CAJNNV010004257">
    <property type="protein sequence ID" value="CAE8590429.1"/>
    <property type="molecule type" value="Genomic_DNA"/>
</dbReference>
<gene>
    <name evidence="1" type="ORF">PGLA1383_LOCUS9151</name>
</gene>
<name>A0A813DRB0_POLGL</name>
<accession>A0A813DRB0</accession>
<organism evidence="1 2">
    <name type="scientific">Polarella glacialis</name>
    <name type="common">Dinoflagellate</name>
    <dbReference type="NCBI Taxonomy" id="89957"/>
    <lineage>
        <taxon>Eukaryota</taxon>
        <taxon>Sar</taxon>
        <taxon>Alveolata</taxon>
        <taxon>Dinophyceae</taxon>
        <taxon>Suessiales</taxon>
        <taxon>Suessiaceae</taxon>
        <taxon>Polarella</taxon>
    </lineage>
</organism>
<feature type="non-terminal residue" evidence="1">
    <location>
        <position position="127"/>
    </location>
</feature>
<keyword evidence="2" id="KW-1185">Reference proteome</keyword>
<reference evidence="1" key="1">
    <citation type="submission" date="2021-02" db="EMBL/GenBank/DDBJ databases">
        <authorList>
            <person name="Dougan E. K."/>
            <person name="Rhodes N."/>
            <person name="Thang M."/>
            <person name="Chan C."/>
        </authorList>
    </citation>
    <scope>NUCLEOTIDE SEQUENCE</scope>
</reference>